<protein>
    <submittedName>
        <fullName evidence="1">Uncharacterized protein</fullName>
    </submittedName>
</protein>
<dbReference type="Proteomes" id="UP000190435">
    <property type="component" value="Unassembled WGS sequence"/>
</dbReference>
<dbReference type="AlphaFoldDB" id="A0A1S9ZXL3"/>
<proteinExistence type="predicted"/>
<comment type="caution">
    <text evidence="1">The sequence shown here is derived from an EMBL/GenBank/DDBJ whole genome shotgun (WGS) entry which is preliminary data.</text>
</comment>
<keyword evidence="2" id="KW-1185">Reference proteome</keyword>
<reference evidence="1 2" key="1">
    <citation type="submission" date="2017-02" db="EMBL/GenBank/DDBJ databases">
        <title>Draft genome sequence of Moraxella caviae CCUG 355 type strain.</title>
        <authorList>
            <person name="Engstrom-Jakobsson H."/>
            <person name="Salva-Serra F."/>
            <person name="Thorell K."/>
            <person name="Gonzales-Siles L."/>
            <person name="Karlsson R."/>
            <person name="Boulund F."/>
            <person name="Engstrand L."/>
            <person name="Moore E."/>
        </authorList>
    </citation>
    <scope>NUCLEOTIDE SEQUENCE [LARGE SCALE GENOMIC DNA]</scope>
    <source>
        <strain evidence="1 2">CCUG 355</strain>
    </source>
</reference>
<sequence length="70" mass="8459">MLNRQNHCQNSYTGKALKNQKPLMIDFMGGFLMAWRADNHTNTLFKLRHLKENKNTCQHNLWQVFHMEHF</sequence>
<dbReference type="EMBL" id="MUXU01000055">
    <property type="protein sequence ID" value="OOR88149.1"/>
    <property type="molecule type" value="Genomic_DNA"/>
</dbReference>
<dbReference type="STRING" id="34060.B0181_08650"/>
<gene>
    <name evidence="1" type="ORF">B0181_08650</name>
</gene>
<accession>A0A1S9ZXL3</accession>
<organism evidence="1 2">
    <name type="scientific">Moraxella caviae</name>
    <dbReference type="NCBI Taxonomy" id="34060"/>
    <lineage>
        <taxon>Bacteria</taxon>
        <taxon>Pseudomonadati</taxon>
        <taxon>Pseudomonadota</taxon>
        <taxon>Gammaproteobacteria</taxon>
        <taxon>Moraxellales</taxon>
        <taxon>Moraxellaceae</taxon>
        <taxon>Moraxella</taxon>
    </lineage>
</organism>
<name>A0A1S9ZXL3_9GAMM</name>
<evidence type="ECO:0000313" key="2">
    <source>
        <dbReference type="Proteomes" id="UP000190435"/>
    </source>
</evidence>
<evidence type="ECO:0000313" key="1">
    <source>
        <dbReference type="EMBL" id="OOR88149.1"/>
    </source>
</evidence>